<feature type="transmembrane region" description="Helical" evidence="1">
    <location>
        <begin position="331"/>
        <end position="357"/>
    </location>
</feature>
<feature type="transmembrane region" description="Helical" evidence="1">
    <location>
        <begin position="916"/>
        <end position="941"/>
    </location>
</feature>
<reference evidence="2 3" key="1">
    <citation type="journal article" date="2013" name="Genome Announc.">
        <title>Draft Genome Sequence for Caulobacter sp. Strain OR37, a Bacterium Tolerant to Heavy Metals.</title>
        <authorList>
            <person name="Utturkar S.M."/>
            <person name="Bollmann A."/>
            <person name="Brzoska R.M."/>
            <person name="Klingeman D.M."/>
            <person name="Epstein S.E."/>
            <person name="Palumbo A.V."/>
            <person name="Brown S.D."/>
        </authorList>
    </citation>
    <scope>NUCLEOTIDE SEQUENCE [LARGE SCALE GENOMIC DNA]</scope>
    <source>
        <strain evidence="2 3">OR37</strain>
    </source>
</reference>
<keyword evidence="1" id="KW-0812">Transmembrane</keyword>
<evidence type="ECO:0000313" key="3">
    <source>
        <dbReference type="Proteomes" id="UP000013063"/>
    </source>
</evidence>
<dbReference type="InterPro" id="IPR027463">
    <property type="entry name" value="AcrB_DN_DC_subdom"/>
</dbReference>
<accession>R0EEQ4</accession>
<feature type="transmembrane region" description="Helical" evidence="1">
    <location>
        <begin position="861"/>
        <end position="880"/>
    </location>
</feature>
<dbReference type="SUPFAM" id="SSF82714">
    <property type="entry name" value="Multidrug efflux transporter AcrB TolC docking domain, DN and DC subdomains"/>
    <property type="match status" value="2"/>
</dbReference>
<dbReference type="Pfam" id="PF00873">
    <property type="entry name" value="ACR_tran"/>
    <property type="match status" value="1"/>
</dbReference>
<feature type="transmembrane region" description="Helical" evidence="1">
    <location>
        <begin position="529"/>
        <end position="548"/>
    </location>
</feature>
<dbReference type="Gene3D" id="3.30.70.1320">
    <property type="entry name" value="Multidrug efflux transporter AcrB pore domain like"/>
    <property type="match status" value="1"/>
</dbReference>
<dbReference type="PANTHER" id="PTHR32063:SF4">
    <property type="entry name" value="SLR6043 PROTEIN"/>
    <property type="match status" value="1"/>
</dbReference>
<feature type="transmembrane region" description="Helical" evidence="1">
    <location>
        <begin position="466"/>
        <end position="488"/>
    </location>
</feature>
<dbReference type="Gene3D" id="1.20.1640.10">
    <property type="entry name" value="Multidrug efflux transporter AcrB transmembrane domain"/>
    <property type="match status" value="2"/>
</dbReference>
<proteinExistence type="predicted"/>
<dbReference type="GO" id="GO:0042910">
    <property type="term" value="F:xenobiotic transmembrane transporter activity"/>
    <property type="evidence" value="ECO:0007669"/>
    <property type="project" value="TreeGrafter"/>
</dbReference>
<keyword evidence="1" id="KW-1133">Transmembrane helix</keyword>
<dbReference type="SUPFAM" id="SSF82866">
    <property type="entry name" value="Multidrug efflux transporter AcrB transmembrane domain"/>
    <property type="match status" value="2"/>
</dbReference>
<dbReference type="Proteomes" id="UP000013063">
    <property type="component" value="Unassembled WGS sequence"/>
</dbReference>
<dbReference type="STRING" id="1292034.OR37_00426"/>
<dbReference type="SUPFAM" id="SSF82693">
    <property type="entry name" value="Multidrug efflux transporter AcrB pore domain, PN1, PN2, PC1 and PC2 subdomains"/>
    <property type="match status" value="3"/>
</dbReference>
<feature type="transmembrane region" description="Helical" evidence="1">
    <location>
        <begin position="364"/>
        <end position="382"/>
    </location>
</feature>
<feature type="transmembrane region" description="Helical" evidence="1">
    <location>
        <begin position="442"/>
        <end position="459"/>
    </location>
</feature>
<dbReference type="Gene3D" id="3.30.2090.10">
    <property type="entry name" value="Multidrug efflux transporter AcrB TolC docking domain, DN and DC subdomains"/>
    <property type="match status" value="2"/>
</dbReference>
<dbReference type="InterPro" id="IPR001036">
    <property type="entry name" value="Acrflvin-R"/>
</dbReference>
<dbReference type="RefSeq" id="WP_004615499.1">
    <property type="nucleotide sequence ID" value="NZ_APMP01000001.1"/>
</dbReference>
<dbReference type="AlphaFoldDB" id="R0EEQ4"/>
<protein>
    <submittedName>
        <fullName evidence="2">Putative silver efflux pump</fullName>
    </submittedName>
</protein>
<dbReference type="PATRIC" id="fig|1292034.3.peg.424"/>
<dbReference type="PANTHER" id="PTHR32063">
    <property type="match status" value="1"/>
</dbReference>
<gene>
    <name evidence="2" type="ORF">OR37_00426</name>
</gene>
<dbReference type="PRINTS" id="PR00702">
    <property type="entry name" value="ACRIFLAVINRP"/>
</dbReference>
<dbReference type="Gene3D" id="3.30.70.1430">
    <property type="entry name" value="Multidrug efflux transporter AcrB pore domain"/>
    <property type="match status" value="2"/>
</dbReference>
<sequence length="1025" mass="106800" precursor="true">MLSAIVRWSLDRPRLVAVTALVLLVYGGLTLSRAKFDVFPDFVPAQAEVQTEAPGLTAEQVEQLVTRPVEQAVNGAAGVAAVRSESIQGLSVVNVVFAEGSDPYRARQVVAEALGEINGTLPAGVDAPKVAPLTSSTMDLLKIGFTSDKLSPMALRDLVQWTVRPRLLATPGVARATVYGGEVRRFEVRARPADLAARDLSLGDLVAAVKTATGVSGGGFIDTPEQRILIEARGQARSPSDIAAAPINVGGQSGAPVRIGDVADVVSAPAPDVGEALIMGKPGVLVSLSSQYGANTLNATRAVEASLAELRPALDAQGVRMEAGLHRPANFIGTALSGITEDLVIGAVLIALVLLVFMRGLRAVAVSFVSIPLSLLTAVIVLDRLGWTINTMTLGGLAVALGVVVDDAVIDVENIVRRLRLRGEEAAADIVLAASLEVRAPVIYATLVVALVLVPVLLLHGLQGAFFAPLAAAFIVATAASLAVAIVVTPPLALLMLDRARLPEEPAFLTRAKAWHEGVLTRVCDRSTWALIAAVVATLLTAGGLLLFNSELLPSFREGHFVLVVSTPPGTSLNVMRRYGEGVTRDLLAIPGVATVEQQIGRSPGGEDTFGPERSEFHVELKPHLSGKDQDRIQKAIHETLDAYPGLRSEVMTFLGDRIGESLTGETAALSVGVYGADLDILDRTAAQIAAVMEKVPGAVDVKVQTPPGTPVVRVDLDLPALARYGLTPAEALQAVQTAYQGATAAQIYEETRAIDIAVTTRPELRQDPESVGDLLLRSSSGMVVPLKSVARVALAEGRTSVSHEGGRQRQVVTANPAPKDAQKVTDAVQKAIAKQVVLPPGVYLDYGGAAAGARAAQRELAFNIAIALGAIVAVLLIAFGDGRAVALIVAAAPFALVGGVVAVALTGASLSLGSLVGFVTLFGVAARNAILLVSHLDHLITAEGQTWSLATLIRATRERVTPILMTALVTALGVLPLAVQTGQAGREIQGPMAIVILGGLVSSTLASLVLLPALIWRFGRAQRA</sequence>
<dbReference type="OrthoDB" id="9758757at2"/>
<dbReference type="EMBL" id="APMP01000001">
    <property type="protein sequence ID" value="ENZ83918.1"/>
    <property type="molecule type" value="Genomic_DNA"/>
</dbReference>
<organism evidence="2 3">
    <name type="scientific">Caulobacter vibrioides OR37</name>
    <dbReference type="NCBI Taxonomy" id="1292034"/>
    <lineage>
        <taxon>Bacteria</taxon>
        <taxon>Pseudomonadati</taxon>
        <taxon>Pseudomonadota</taxon>
        <taxon>Alphaproteobacteria</taxon>
        <taxon>Caulobacterales</taxon>
        <taxon>Caulobacteraceae</taxon>
        <taxon>Caulobacter</taxon>
    </lineage>
</organism>
<comment type="caution">
    <text evidence="2">The sequence shown here is derived from an EMBL/GenBank/DDBJ whole genome shotgun (WGS) entry which is preliminary data.</text>
</comment>
<dbReference type="eggNOG" id="COG3696">
    <property type="taxonomic scope" value="Bacteria"/>
</dbReference>
<dbReference type="Gene3D" id="3.30.70.1440">
    <property type="entry name" value="Multidrug efflux transporter AcrB pore domain"/>
    <property type="match status" value="1"/>
</dbReference>
<keyword evidence="1" id="KW-0472">Membrane</keyword>
<keyword evidence="3" id="KW-1185">Reference proteome</keyword>
<evidence type="ECO:0000256" key="1">
    <source>
        <dbReference type="SAM" id="Phobius"/>
    </source>
</evidence>
<name>R0EEQ4_CAUVI</name>
<feature type="transmembrane region" description="Helical" evidence="1">
    <location>
        <begin position="992"/>
        <end position="1017"/>
    </location>
</feature>
<evidence type="ECO:0000313" key="2">
    <source>
        <dbReference type="EMBL" id="ENZ83918.1"/>
    </source>
</evidence>
<feature type="transmembrane region" description="Helical" evidence="1">
    <location>
        <begin position="886"/>
        <end position="909"/>
    </location>
</feature>
<dbReference type="GO" id="GO:0005886">
    <property type="term" value="C:plasma membrane"/>
    <property type="evidence" value="ECO:0007669"/>
    <property type="project" value="TreeGrafter"/>
</dbReference>
<feature type="transmembrane region" description="Helical" evidence="1">
    <location>
        <begin position="961"/>
        <end position="980"/>
    </location>
</feature>